<dbReference type="InterPro" id="IPR050704">
    <property type="entry name" value="Peptidase_C85-like"/>
</dbReference>
<dbReference type="PANTHER" id="PTHR12419:SF10">
    <property type="entry name" value="DEUBIQUITINASE OTUD6B"/>
    <property type="match status" value="1"/>
</dbReference>
<dbReference type="Gene3D" id="3.90.70.80">
    <property type="match status" value="1"/>
</dbReference>
<dbReference type="PROSITE" id="PS50802">
    <property type="entry name" value="OTU"/>
    <property type="match status" value="1"/>
</dbReference>
<evidence type="ECO:0000256" key="1">
    <source>
        <dbReference type="SAM" id="MobiDB-lite"/>
    </source>
</evidence>
<dbReference type="Pfam" id="PF02338">
    <property type="entry name" value="OTU"/>
    <property type="match status" value="1"/>
</dbReference>
<organism evidence="3 4">
    <name type="scientific">Piptocephalis cylindrospora</name>
    <dbReference type="NCBI Taxonomy" id="1907219"/>
    <lineage>
        <taxon>Eukaryota</taxon>
        <taxon>Fungi</taxon>
        <taxon>Fungi incertae sedis</taxon>
        <taxon>Zoopagomycota</taxon>
        <taxon>Zoopagomycotina</taxon>
        <taxon>Zoopagomycetes</taxon>
        <taxon>Zoopagales</taxon>
        <taxon>Piptocephalidaceae</taxon>
        <taxon>Piptocephalis</taxon>
    </lineage>
</organism>
<keyword evidence="4" id="KW-1185">Reference proteome</keyword>
<dbReference type="OrthoDB" id="415023at2759"/>
<feature type="domain" description="OTU" evidence="2">
    <location>
        <begin position="175"/>
        <end position="317"/>
    </location>
</feature>
<evidence type="ECO:0000313" key="4">
    <source>
        <dbReference type="Proteomes" id="UP000267251"/>
    </source>
</evidence>
<evidence type="ECO:0000313" key="3">
    <source>
        <dbReference type="EMBL" id="RKP13972.1"/>
    </source>
</evidence>
<sequence>MSDTDAPSNLEVPSSITETEDLVAMQARHKREVKELTGRMTALKKTATKGDKKKKKEVLQECSQMETAIKNRHRQELAHLEIRDDHPKVEEEEEVATTILKEQDRELEASPIALATEEEPQRKGKKINRARQRLERRAEQVRQMQAEAEAEAEGQVDMRAVENEAIESLAKARACRVVDIVPDGHCLYNAIADQLDHVLGLKMSYQEIRGKVAMYMREHKDDFLPFITSETGDLLDDAGFEAYCDALANTAVWGGEPEILAISKVYATPVHIIQMGAPALVMGAEEKRPDGKKDPMIITYHKHMYGLGAHYNSLRPQ</sequence>
<gene>
    <name evidence="3" type="ORF">BJ684DRAFT_19584</name>
</gene>
<dbReference type="PANTHER" id="PTHR12419">
    <property type="entry name" value="OTU DOMAIN CONTAINING PROTEIN"/>
    <property type="match status" value="1"/>
</dbReference>
<dbReference type="InterPro" id="IPR003323">
    <property type="entry name" value="OTU_dom"/>
</dbReference>
<accession>A0A4P9Y5H6</accession>
<proteinExistence type="predicted"/>
<dbReference type="CDD" id="cd22748">
    <property type="entry name" value="OTU_OTUD6-like"/>
    <property type="match status" value="1"/>
</dbReference>
<name>A0A4P9Y5H6_9FUNG</name>
<feature type="region of interest" description="Disordered" evidence="1">
    <location>
        <begin position="108"/>
        <end position="129"/>
    </location>
</feature>
<dbReference type="GO" id="GO:0004843">
    <property type="term" value="F:cysteine-type deubiquitinase activity"/>
    <property type="evidence" value="ECO:0007669"/>
    <property type="project" value="TreeGrafter"/>
</dbReference>
<reference evidence="3" key="1">
    <citation type="submission" date="2018-06" db="EMBL/GenBank/DDBJ databases">
        <title>Leveraging single-cell genomics to expand the Fungal Tree of Life.</title>
        <authorList>
            <consortium name="DOE Joint Genome Institute"/>
            <person name="Ahrendt S.R."/>
            <person name="Quandt C.A."/>
            <person name="Ciobanu D."/>
            <person name="Clum A."/>
            <person name="Salamov A."/>
            <person name="Andreopoulos B."/>
            <person name="Cheng J.-F."/>
            <person name="Woyke T."/>
            <person name="Pelin A."/>
            <person name="Henrissat B."/>
            <person name="Reynolds N."/>
            <person name="Benny G.L."/>
            <person name="Smith M.E."/>
            <person name="James T.Y."/>
            <person name="Grigoriev I.V."/>
        </authorList>
    </citation>
    <scope>NUCLEOTIDE SEQUENCE</scope>
    <source>
        <strain evidence="3">RSA 2659</strain>
    </source>
</reference>
<dbReference type="EMBL" id="KZ987910">
    <property type="protein sequence ID" value="RKP13972.1"/>
    <property type="molecule type" value="Genomic_DNA"/>
</dbReference>
<dbReference type="SUPFAM" id="SSF54001">
    <property type="entry name" value="Cysteine proteinases"/>
    <property type="match status" value="1"/>
</dbReference>
<protein>
    <recommendedName>
        <fullName evidence="2">OTU domain-containing protein</fullName>
    </recommendedName>
</protein>
<dbReference type="Proteomes" id="UP000267251">
    <property type="component" value="Unassembled WGS sequence"/>
</dbReference>
<dbReference type="AlphaFoldDB" id="A0A4P9Y5H6"/>
<dbReference type="GO" id="GO:0016579">
    <property type="term" value="P:protein deubiquitination"/>
    <property type="evidence" value="ECO:0007669"/>
    <property type="project" value="TreeGrafter"/>
</dbReference>
<evidence type="ECO:0000259" key="2">
    <source>
        <dbReference type="PROSITE" id="PS50802"/>
    </source>
</evidence>
<dbReference type="InterPro" id="IPR038765">
    <property type="entry name" value="Papain-like_cys_pep_sf"/>
</dbReference>